<keyword evidence="2" id="KW-1185">Reference proteome</keyword>
<name>A0A9Q0RZD6_9DIPT</name>
<protein>
    <submittedName>
        <fullName evidence="1">Uncharacterized protein</fullName>
    </submittedName>
</protein>
<sequence length="558" mass="63130">MKAVLFKKNVSKLFDIALCKCKDSCTCTCNLTVNLRHFLMNQRTNRKLKIQHIKPTSSASVSATAVSASSQDCQMYDDTDSYRSSTEDCDKNDDHHWTTRPITSQYNTLNARPVAEVADRYGVSSQAAAAIASATLQMVGLVTVGVDDDLVMNRCKVQRAKATLRQELSAEKFDNIMALFFDGRKDTTMFMKAGADLIQRQSFRKEEHISLIKEPGAKYIGHLSLTNSKAPNISNGIFPFINQSLCAVGCDGTKTNTGPKGGVIRLLEVRLKKPLQWLICQLHFVELPLRALFVFIDGKTLGPHQFSGEIGSKLGDCVNLPIVKFERVTTKLPNLTNDMQIKDLSTDQKYLYEICEAISTGIFSQSLSERRCGNLCHSRWLTLANSVLRLYVGTRTPSKNLKTLVHFIMKSYAPSWFSIKIFNKCCDGSKNLFEFIKSTRFLDEKYKVVVEASIQRNGFFGHPENILLNMISDSRLHVREMAYKRITDSRRRTETARVIGVRKFTIPSIQFNATDYYDIIDWKRIEVTEPPLFKTFSDEQLLLLLEPKNRLRVGSKSA</sequence>
<proteinExistence type="predicted"/>
<dbReference type="PANTHER" id="PTHR46409:SF1">
    <property type="entry name" value="HTH PSQ-TYPE DOMAIN-CONTAINING PROTEIN"/>
    <property type="match status" value="1"/>
</dbReference>
<dbReference type="PANTHER" id="PTHR46409">
    <property type="entry name" value="HTH PSQ-TYPE DOMAIN-CONTAINING PROTEIN"/>
    <property type="match status" value="1"/>
</dbReference>
<dbReference type="EMBL" id="WJQU01000003">
    <property type="protein sequence ID" value="KAJ6639765.1"/>
    <property type="molecule type" value="Genomic_DNA"/>
</dbReference>
<comment type="caution">
    <text evidence="1">The sequence shown here is derived from an EMBL/GenBank/DDBJ whole genome shotgun (WGS) entry which is preliminary data.</text>
</comment>
<reference evidence="1" key="1">
    <citation type="submission" date="2022-07" db="EMBL/GenBank/DDBJ databases">
        <authorList>
            <person name="Trinca V."/>
            <person name="Uliana J.V.C."/>
            <person name="Torres T.T."/>
            <person name="Ward R.J."/>
            <person name="Monesi N."/>
        </authorList>
    </citation>
    <scope>NUCLEOTIDE SEQUENCE</scope>
    <source>
        <strain evidence="1">HSMRA1968</strain>
        <tissue evidence="1">Whole embryos</tissue>
    </source>
</reference>
<gene>
    <name evidence="1" type="ORF">Bhyg_12512</name>
</gene>
<dbReference type="Proteomes" id="UP001151699">
    <property type="component" value="Chromosome X"/>
</dbReference>
<evidence type="ECO:0000313" key="1">
    <source>
        <dbReference type="EMBL" id="KAJ6639765.1"/>
    </source>
</evidence>
<accession>A0A9Q0RZD6</accession>
<dbReference type="AlphaFoldDB" id="A0A9Q0RZD6"/>
<evidence type="ECO:0000313" key="2">
    <source>
        <dbReference type="Proteomes" id="UP001151699"/>
    </source>
</evidence>
<organism evidence="1 2">
    <name type="scientific">Pseudolycoriella hygida</name>
    <dbReference type="NCBI Taxonomy" id="35572"/>
    <lineage>
        <taxon>Eukaryota</taxon>
        <taxon>Metazoa</taxon>
        <taxon>Ecdysozoa</taxon>
        <taxon>Arthropoda</taxon>
        <taxon>Hexapoda</taxon>
        <taxon>Insecta</taxon>
        <taxon>Pterygota</taxon>
        <taxon>Neoptera</taxon>
        <taxon>Endopterygota</taxon>
        <taxon>Diptera</taxon>
        <taxon>Nematocera</taxon>
        <taxon>Sciaroidea</taxon>
        <taxon>Sciaridae</taxon>
        <taxon>Pseudolycoriella</taxon>
    </lineage>
</organism>